<evidence type="ECO:0000256" key="2">
    <source>
        <dbReference type="ARBA" id="ARBA00013064"/>
    </source>
</evidence>
<feature type="domain" description="Tyrosine-protein phosphatase" evidence="6">
    <location>
        <begin position="88"/>
        <end position="277"/>
    </location>
</feature>
<protein>
    <recommendedName>
        <fullName evidence="2">protein-tyrosine-phosphatase</fullName>
        <ecNumber evidence="2">3.1.3.48</ecNumber>
    </recommendedName>
</protein>
<dbReference type="EMBL" id="JBCLYO010000001">
    <property type="protein sequence ID" value="KAL0097092.1"/>
    <property type="molecule type" value="Genomic_DNA"/>
</dbReference>
<dbReference type="EC" id="3.1.3.48" evidence="2"/>
<dbReference type="Proteomes" id="UP001448207">
    <property type="component" value="Unassembled WGS sequence"/>
</dbReference>
<dbReference type="PROSITE" id="PS50054">
    <property type="entry name" value="TYR_PHOSPHATASE_DUAL"/>
    <property type="match status" value="1"/>
</dbReference>
<dbReference type="InterPro" id="IPR016130">
    <property type="entry name" value="Tyr_Pase_AS"/>
</dbReference>
<dbReference type="InterPro" id="IPR000387">
    <property type="entry name" value="Tyr_Pase_dom"/>
</dbReference>
<dbReference type="PANTHER" id="PTHR10159:SF519">
    <property type="entry name" value="DUAL SPECIFICITY PROTEIN PHOSPHATASE MPK3"/>
    <property type="match status" value="1"/>
</dbReference>
<keyword evidence="4" id="KW-0904">Protein phosphatase</keyword>
<dbReference type="PROSITE" id="PS00383">
    <property type="entry name" value="TYR_PHOSPHATASE_1"/>
    <property type="match status" value="1"/>
</dbReference>
<dbReference type="InterPro" id="IPR029021">
    <property type="entry name" value="Prot-tyrosine_phosphatase-like"/>
</dbReference>
<keyword evidence="3" id="KW-0378">Hydrolase</keyword>
<feature type="domain" description="Tyrosine specific protein phosphatases" evidence="7">
    <location>
        <begin position="198"/>
        <end position="258"/>
    </location>
</feature>
<accession>A0ABR3BE20</accession>
<reference evidence="8 9" key="1">
    <citation type="submission" date="2024-04" db="EMBL/GenBank/DDBJ databases">
        <title>Symmetric and asymmetric DNA N6-adenine methylation regulates different biological responses in Mucorales.</title>
        <authorList>
            <consortium name="Lawrence Berkeley National Laboratory"/>
            <person name="Lax C."/>
            <person name="Mondo S.J."/>
            <person name="Osorio-Concepcion M."/>
            <person name="Muszewska A."/>
            <person name="Corrochano-Luque M."/>
            <person name="Gutierrez G."/>
            <person name="Riley R."/>
            <person name="Lipzen A."/>
            <person name="Guo J."/>
            <person name="Hundley H."/>
            <person name="Amirebrahimi M."/>
            <person name="Ng V."/>
            <person name="Lorenzo-Gutierrez D."/>
            <person name="Binder U."/>
            <person name="Yang J."/>
            <person name="Song Y."/>
            <person name="Canovas D."/>
            <person name="Navarro E."/>
            <person name="Freitag M."/>
            <person name="Gabaldon T."/>
            <person name="Grigoriev I.V."/>
            <person name="Corrochano L.M."/>
            <person name="Nicolas F.E."/>
            <person name="Garre V."/>
        </authorList>
    </citation>
    <scope>NUCLEOTIDE SEQUENCE [LARGE SCALE GENOMIC DNA]</scope>
    <source>
        <strain evidence="8 9">L51</strain>
    </source>
</reference>
<sequence length="413" mass="45146">MMKKMQPTLTTSTPLSLASTKRPLSLALPASSSAAPSGSGLANRRRNNKNLSLCLSSSSSAQMFADLASPTFARPEATSQSSNPYQNGPAFIMPFLYLGAESNAADLTQLRKYHIQCLLNLAAEVHNPHEHLFRPLDEALTKSSTKSSLQASKSSKLSLSQASKSSLSIQKMNLNKDDEPKMSYKKMPWQHHQANLATELEVALEAIDRARETGQSILVHCQCGVARSATVIVAYVIKTLRLPLQEAYDYVKARAPAISPNLGLLYQLREFEQKTLRPQNQTYSVPPTPTTPTHLITPTRRSTTNSSANLPISNLPTLSPKQKTFSTTAVSNVNTTVNANVNTNVPSRLSSLSFAWKRKSIISPQQQTFPHSQLSPPESKKSASLLASETSVESWWRLKQSPKAAEPDVSTCC</sequence>
<feature type="region of interest" description="Disordered" evidence="5">
    <location>
        <begin position="280"/>
        <end position="315"/>
    </location>
</feature>
<evidence type="ECO:0000313" key="9">
    <source>
        <dbReference type="Proteomes" id="UP001448207"/>
    </source>
</evidence>
<dbReference type="PANTHER" id="PTHR10159">
    <property type="entry name" value="DUAL SPECIFICITY PROTEIN PHOSPHATASE"/>
    <property type="match status" value="1"/>
</dbReference>
<evidence type="ECO:0000256" key="4">
    <source>
        <dbReference type="ARBA" id="ARBA00022912"/>
    </source>
</evidence>
<evidence type="ECO:0000256" key="1">
    <source>
        <dbReference type="ARBA" id="ARBA00008601"/>
    </source>
</evidence>
<evidence type="ECO:0000313" key="8">
    <source>
        <dbReference type="EMBL" id="KAL0097092.1"/>
    </source>
</evidence>
<dbReference type="SUPFAM" id="SSF52799">
    <property type="entry name" value="(Phosphotyrosine protein) phosphatases II"/>
    <property type="match status" value="1"/>
</dbReference>
<evidence type="ECO:0000259" key="7">
    <source>
        <dbReference type="PROSITE" id="PS50056"/>
    </source>
</evidence>
<name>A0ABR3BE20_PHYBL</name>
<evidence type="ECO:0000256" key="3">
    <source>
        <dbReference type="ARBA" id="ARBA00022801"/>
    </source>
</evidence>
<dbReference type="SMART" id="SM00195">
    <property type="entry name" value="DSPc"/>
    <property type="match status" value="1"/>
</dbReference>
<dbReference type="PROSITE" id="PS50056">
    <property type="entry name" value="TYR_PHOSPHATASE_2"/>
    <property type="match status" value="1"/>
</dbReference>
<dbReference type="Pfam" id="PF00782">
    <property type="entry name" value="DSPc"/>
    <property type="match status" value="1"/>
</dbReference>
<comment type="similarity">
    <text evidence="1">Belongs to the protein-tyrosine phosphatase family. Non-receptor class dual specificity subfamily.</text>
</comment>
<organism evidence="8 9">
    <name type="scientific">Phycomyces blakesleeanus</name>
    <dbReference type="NCBI Taxonomy" id="4837"/>
    <lineage>
        <taxon>Eukaryota</taxon>
        <taxon>Fungi</taxon>
        <taxon>Fungi incertae sedis</taxon>
        <taxon>Mucoromycota</taxon>
        <taxon>Mucoromycotina</taxon>
        <taxon>Mucoromycetes</taxon>
        <taxon>Mucorales</taxon>
        <taxon>Phycomycetaceae</taxon>
        <taxon>Phycomyces</taxon>
    </lineage>
</organism>
<dbReference type="InterPro" id="IPR020422">
    <property type="entry name" value="TYR_PHOSPHATASE_DUAL_dom"/>
</dbReference>
<evidence type="ECO:0000256" key="5">
    <source>
        <dbReference type="SAM" id="MobiDB-lite"/>
    </source>
</evidence>
<feature type="compositionally biased region" description="Polar residues" evidence="5">
    <location>
        <begin position="300"/>
        <end position="315"/>
    </location>
</feature>
<dbReference type="InterPro" id="IPR000340">
    <property type="entry name" value="Dual-sp_phosphatase_cat-dom"/>
</dbReference>
<proteinExistence type="inferred from homology"/>
<gene>
    <name evidence="8" type="ORF">J3Q64DRAFT_1711305</name>
</gene>
<evidence type="ECO:0000259" key="6">
    <source>
        <dbReference type="PROSITE" id="PS50054"/>
    </source>
</evidence>
<keyword evidence="9" id="KW-1185">Reference proteome</keyword>
<comment type="caution">
    <text evidence="8">The sequence shown here is derived from an EMBL/GenBank/DDBJ whole genome shotgun (WGS) entry which is preliminary data.</text>
</comment>
<dbReference type="Gene3D" id="3.90.190.10">
    <property type="entry name" value="Protein tyrosine phosphatase superfamily"/>
    <property type="match status" value="1"/>
</dbReference>